<feature type="transmembrane region" description="Helical" evidence="5">
    <location>
        <begin position="88"/>
        <end position="106"/>
    </location>
</feature>
<keyword evidence="3 5" id="KW-1133">Transmembrane helix</keyword>
<dbReference type="PROSITE" id="PS50850">
    <property type="entry name" value="MFS"/>
    <property type="match status" value="1"/>
</dbReference>
<sequence length="402" mass="40562">MTVLRGDTPDGRAASVAGHPWRMLGLGLGAQVVSATVVNGAAFLIPALQQQRGLSLATAGLVVALPTFGVMATLILWGALADAIGERVVLAAGLALTALALGGASLSRSLPVQAGCLLVAGMAAASSNAASGRVVIGWFPPHRRGLVMGIRQMAQPLGVGLAAVTLPQLAAAHGIRAALLLPTVLAAAAALGCALGVVDPPRPPRGQAPAGLTRNPYRHSSLLWRIHAVSVLLVVPQFLVWTFALVWLVGDRGWAPGPAGVLVTVAQLVGAAGRLGVGWWSDRWGSRMRPLRLVAVAAAVVMALLGLTDALDLSVSVVLLVVATAVTVADNGLAFTAVAEIGGPFWAGRALGAQNTAQFLAGSLVPPLVGAVVAGVGYPATFALSALLPVLAVPLVPRRDGG</sequence>
<feature type="domain" description="Major facilitator superfamily (MFS) profile" evidence="6">
    <location>
        <begin position="20"/>
        <end position="400"/>
    </location>
</feature>
<reference evidence="7" key="2">
    <citation type="submission" date="2020-09" db="EMBL/GenBank/DDBJ databases">
        <authorList>
            <person name="Sun Q."/>
            <person name="Zhou Y."/>
        </authorList>
    </citation>
    <scope>NUCLEOTIDE SEQUENCE</scope>
    <source>
        <strain evidence="7">CGMCC 4.7308</strain>
    </source>
</reference>
<accession>A0A917SST3</accession>
<dbReference type="Proteomes" id="UP000655208">
    <property type="component" value="Unassembled WGS sequence"/>
</dbReference>
<dbReference type="EMBL" id="BMNA01000003">
    <property type="protein sequence ID" value="GGL96020.1"/>
    <property type="molecule type" value="Genomic_DNA"/>
</dbReference>
<feature type="transmembrane region" description="Helical" evidence="5">
    <location>
        <begin position="261"/>
        <end position="281"/>
    </location>
</feature>
<dbReference type="PANTHER" id="PTHR23527">
    <property type="entry name" value="BLL3282 PROTEIN"/>
    <property type="match status" value="1"/>
</dbReference>
<dbReference type="Gene3D" id="1.20.1250.20">
    <property type="entry name" value="MFS general substrate transporter like domains"/>
    <property type="match status" value="2"/>
</dbReference>
<dbReference type="InterPro" id="IPR036259">
    <property type="entry name" value="MFS_trans_sf"/>
</dbReference>
<evidence type="ECO:0000256" key="4">
    <source>
        <dbReference type="ARBA" id="ARBA00023136"/>
    </source>
</evidence>
<feature type="transmembrane region" description="Helical" evidence="5">
    <location>
        <begin position="293"/>
        <end position="326"/>
    </location>
</feature>
<evidence type="ECO:0000259" key="6">
    <source>
        <dbReference type="PROSITE" id="PS50850"/>
    </source>
</evidence>
<evidence type="ECO:0000313" key="7">
    <source>
        <dbReference type="EMBL" id="GGL96020.1"/>
    </source>
</evidence>
<dbReference type="GO" id="GO:0022857">
    <property type="term" value="F:transmembrane transporter activity"/>
    <property type="evidence" value="ECO:0007669"/>
    <property type="project" value="InterPro"/>
</dbReference>
<evidence type="ECO:0000256" key="1">
    <source>
        <dbReference type="ARBA" id="ARBA00004651"/>
    </source>
</evidence>
<comment type="subcellular location">
    <subcellularLocation>
        <location evidence="1">Cell membrane</location>
        <topology evidence="1">Multi-pass membrane protein</topology>
    </subcellularLocation>
</comment>
<feature type="transmembrane region" description="Helical" evidence="5">
    <location>
        <begin position="181"/>
        <end position="201"/>
    </location>
</feature>
<dbReference type="InterPro" id="IPR011701">
    <property type="entry name" value="MFS"/>
</dbReference>
<evidence type="ECO:0000256" key="2">
    <source>
        <dbReference type="ARBA" id="ARBA00022692"/>
    </source>
</evidence>
<evidence type="ECO:0000256" key="5">
    <source>
        <dbReference type="SAM" id="Phobius"/>
    </source>
</evidence>
<gene>
    <name evidence="7" type="ORF">GCM10011594_14650</name>
</gene>
<proteinExistence type="predicted"/>
<evidence type="ECO:0000256" key="3">
    <source>
        <dbReference type="ARBA" id="ARBA00022989"/>
    </source>
</evidence>
<feature type="transmembrane region" description="Helical" evidence="5">
    <location>
        <begin position="21"/>
        <end position="48"/>
    </location>
</feature>
<dbReference type="SUPFAM" id="SSF103473">
    <property type="entry name" value="MFS general substrate transporter"/>
    <property type="match status" value="1"/>
</dbReference>
<dbReference type="InterPro" id="IPR020846">
    <property type="entry name" value="MFS_dom"/>
</dbReference>
<comment type="caution">
    <text evidence="7">The sequence shown here is derived from an EMBL/GenBank/DDBJ whole genome shotgun (WGS) entry which is preliminary data.</text>
</comment>
<keyword evidence="8" id="KW-1185">Reference proteome</keyword>
<organism evidence="7 8">
    <name type="scientific">Nakamurella endophytica</name>
    <dbReference type="NCBI Taxonomy" id="1748367"/>
    <lineage>
        <taxon>Bacteria</taxon>
        <taxon>Bacillati</taxon>
        <taxon>Actinomycetota</taxon>
        <taxon>Actinomycetes</taxon>
        <taxon>Nakamurellales</taxon>
        <taxon>Nakamurellaceae</taxon>
        <taxon>Nakamurella</taxon>
    </lineage>
</organism>
<keyword evidence="4 5" id="KW-0472">Membrane</keyword>
<dbReference type="InterPro" id="IPR052952">
    <property type="entry name" value="MFS-Transporter"/>
</dbReference>
<reference evidence="7" key="1">
    <citation type="journal article" date="2014" name="Int. J. Syst. Evol. Microbiol.">
        <title>Complete genome sequence of Corynebacterium casei LMG S-19264T (=DSM 44701T), isolated from a smear-ripened cheese.</title>
        <authorList>
            <consortium name="US DOE Joint Genome Institute (JGI-PGF)"/>
            <person name="Walter F."/>
            <person name="Albersmeier A."/>
            <person name="Kalinowski J."/>
            <person name="Ruckert C."/>
        </authorList>
    </citation>
    <scope>NUCLEOTIDE SEQUENCE</scope>
    <source>
        <strain evidence="7">CGMCC 4.7308</strain>
    </source>
</reference>
<dbReference type="Pfam" id="PF07690">
    <property type="entry name" value="MFS_1"/>
    <property type="match status" value="1"/>
</dbReference>
<feature type="transmembrane region" description="Helical" evidence="5">
    <location>
        <begin position="54"/>
        <end position="76"/>
    </location>
</feature>
<feature type="transmembrane region" description="Helical" evidence="5">
    <location>
        <begin position="368"/>
        <end position="396"/>
    </location>
</feature>
<feature type="transmembrane region" description="Helical" evidence="5">
    <location>
        <begin position="112"/>
        <end position="136"/>
    </location>
</feature>
<dbReference type="RefSeq" id="WP_229674116.1">
    <property type="nucleotide sequence ID" value="NZ_BMNA01000003.1"/>
</dbReference>
<dbReference type="PANTHER" id="PTHR23527:SF1">
    <property type="entry name" value="BLL3282 PROTEIN"/>
    <property type="match status" value="1"/>
</dbReference>
<evidence type="ECO:0000313" key="8">
    <source>
        <dbReference type="Proteomes" id="UP000655208"/>
    </source>
</evidence>
<dbReference type="GO" id="GO:0005886">
    <property type="term" value="C:plasma membrane"/>
    <property type="evidence" value="ECO:0007669"/>
    <property type="project" value="UniProtKB-SubCell"/>
</dbReference>
<keyword evidence="2 5" id="KW-0812">Transmembrane</keyword>
<name>A0A917SST3_9ACTN</name>
<feature type="transmembrane region" description="Helical" evidence="5">
    <location>
        <begin position="222"/>
        <end position="249"/>
    </location>
</feature>
<protein>
    <submittedName>
        <fullName evidence="7">Major facilitator superfamily protein</fullName>
    </submittedName>
</protein>
<dbReference type="AlphaFoldDB" id="A0A917SST3"/>